<proteinExistence type="inferred from homology"/>
<keyword evidence="4 6" id="KW-0732">Signal</keyword>
<dbReference type="EMBL" id="KE346360">
    <property type="protein sequence ID" value="KJE89311.1"/>
    <property type="molecule type" value="Genomic_DNA"/>
</dbReference>
<accession>A0A0D2U259</accession>
<dbReference type="GO" id="GO:0016671">
    <property type="term" value="F:oxidoreductase activity, acting on a sulfur group of donors, disulfide as acceptor"/>
    <property type="evidence" value="ECO:0007669"/>
    <property type="project" value="InterPro"/>
</dbReference>
<dbReference type="eggNOG" id="KOG3160">
    <property type="taxonomic scope" value="Eukaryota"/>
</dbReference>
<name>A0A0D2U259_CAPO3</name>
<dbReference type="Proteomes" id="UP000008743">
    <property type="component" value="Unassembled WGS sequence"/>
</dbReference>
<keyword evidence="8" id="KW-1185">Reference proteome</keyword>
<evidence type="ECO:0000256" key="4">
    <source>
        <dbReference type="ARBA" id="ARBA00022729"/>
    </source>
</evidence>
<evidence type="ECO:0000313" key="8">
    <source>
        <dbReference type="Proteomes" id="UP000008743"/>
    </source>
</evidence>
<dbReference type="PANTHER" id="PTHR13234:SF8">
    <property type="entry name" value="GAMMA-INTERFERON-INDUCIBLE LYSOSOMAL THIOL REDUCTASE"/>
    <property type="match status" value="1"/>
</dbReference>
<dbReference type="Pfam" id="PF03227">
    <property type="entry name" value="GILT"/>
    <property type="match status" value="1"/>
</dbReference>
<evidence type="ECO:0000256" key="5">
    <source>
        <dbReference type="ARBA" id="ARBA00023180"/>
    </source>
</evidence>
<dbReference type="InParanoid" id="A0A0D2U259"/>
<dbReference type="AlphaFoldDB" id="A0A0D2U259"/>
<gene>
    <name evidence="7" type="ORF">CAOG_009343</name>
</gene>
<evidence type="ECO:0000256" key="3">
    <source>
        <dbReference type="ARBA" id="ARBA00022525"/>
    </source>
</evidence>
<dbReference type="OrthoDB" id="958254at2759"/>
<reference evidence="8" key="1">
    <citation type="submission" date="2011-02" db="EMBL/GenBank/DDBJ databases">
        <title>The Genome Sequence of Capsaspora owczarzaki ATCC 30864.</title>
        <authorList>
            <person name="Russ C."/>
            <person name="Cuomo C."/>
            <person name="Burger G."/>
            <person name="Gray M.W."/>
            <person name="Holland P.W.H."/>
            <person name="King N."/>
            <person name="Lang F.B.F."/>
            <person name="Roger A.J."/>
            <person name="Ruiz-Trillo I."/>
            <person name="Young S.K."/>
            <person name="Zeng Q."/>
            <person name="Gargeya S."/>
            <person name="Alvarado L."/>
            <person name="Berlin A."/>
            <person name="Chapman S.B."/>
            <person name="Chen Z."/>
            <person name="Freedman E."/>
            <person name="Gellesch M."/>
            <person name="Goldberg J."/>
            <person name="Griggs A."/>
            <person name="Gujja S."/>
            <person name="Heilman E."/>
            <person name="Heiman D."/>
            <person name="Howarth C."/>
            <person name="Mehta T."/>
            <person name="Neiman D."/>
            <person name="Pearson M."/>
            <person name="Roberts A."/>
            <person name="Saif S."/>
            <person name="Shea T."/>
            <person name="Shenoy N."/>
            <person name="Sisk P."/>
            <person name="Stolte C."/>
            <person name="Sykes S."/>
            <person name="White J."/>
            <person name="Yandava C."/>
            <person name="Haas B."/>
            <person name="Nusbaum C."/>
            <person name="Birren B."/>
        </authorList>
    </citation>
    <scope>NUCLEOTIDE SEQUENCE</scope>
    <source>
        <strain evidence="8">ATCC 30864</strain>
    </source>
</reference>
<comment type="subcellular location">
    <subcellularLocation>
        <location evidence="1">Secreted</location>
    </subcellularLocation>
</comment>
<protein>
    <recommendedName>
        <fullName evidence="9">Gamma-interferon-inducible lysosomal thiol reductase</fullName>
    </recommendedName>
</protein>
<feature type="chain" id="PRO_5002253089" description="Gamma-interferon-inducible lysosomal thiol reductase" evidence="6">
    <location>
        <begin position="24"/>
        <end position="225"/>
    </location>
</feature>
<dbReference type="STRING" id="595528.A0A0D2U259"/>
<evidence type="ECO:0000256" key="6">
    <source>
        <dbReference type="SAM" id="SignalP"/>
    </source>
</evidence>
<comment type="similarity">
    <text evidence="2">Belongs to the GILT family.</text>
</comment>
<evidence type="ECO:0000256" key="1">
    <source>
        <dbReference type="ARBA" id="ARBA00004613"/>
    </source>
</evidence>
<dbReference type="InterPro" id="IPR004911">
    <property type="entry name" value="Interferon-induced_GILT"/>
</dbReference>
<dbReference type="PANTHER" id="PTHR13234">
    <property type="entry name" value="GAMMA-INTERFERON INDUCIBLE LYSOSOMAL THIOL REDUCTASE GILT"/>
    <property type="match status" value="1"/>
</dbReference>
<evidence type="ECO:0000313" key="7">
    <source>
        <dbReference type="EMBL" id="KJE89311.1"/>
    </source>
</evidence>
<evidence type="ECO:0000256" key="2">
    <source>
        <dbReference type="ARBA" id="ARBA00005679"/>
    </source>
</evidence>
<keyword evidence="3" id="KW-0964">Secreted</keyword>
<keyword evidence="5" id="KW-0325">Glycoprotein</keyword>
<dbReference type="PhylomeDB" id="A0A0D2U259"/>
<dbReference type="OMA" id="CQLYKGV"/>
<dbReference type="GO" id="GO:0005576">
    <property type="term" value="C:extracellular region"/>
    <property type="evidence" value="ECO:0007669"/>
    <property type="project" value="UniProtKB-SubCell"/>
</dbReference>
<sequence length="225" mass="24362">MRSSVALFALVALLGFAAAGASAMPAHKFHHRPVHHNGDADTAAYPLVEITLYMESLCPDCQALIAGDLWNVWNSSISSIMNLTLVPYGNAQEWQSGSTWEFECQHGARECIGNVLETCAINLLQNSTVWFPFIHCLEGTFNPWSAGNQCAAYFGIDYAPIYACMNSAQGNAMQHEMALKTAALVPAHTYVPWITLNGAHCVPCENGHLKQAICGAYTGPKPADC</sequence>
<organism evidence="7 8">
    <name type="scientific">Capsaspora owczarzaki (strain ATCC 30864)</name>
    <dbReference type="NCBI Taxonomy" id="595528"/>
    <lineage>
        <taxon>Eukaryota</taxon>
        <taxon>Filasterea</taxon>
        <taxon>Capsaspora</taxon>
    </lineage>
</organism>
<evidence type="ECO:0008006" key="9">
    <source>
        <dbReference type="Google" id="ProtNLM"/>
    </source>
</evidence>
<feature type="signal peptide" evidence="6">
    <location>
        <begin position="1"/>
        <end position="23"/>
    </location>
</feature>